<keyword evidence="4" id="KW-0560">Oxidoreductase</keyword>
<dbReference type="PROSITE" id="PS51379">
    <property type="entry name" value="4FE4S_FER_2"/>
    <property type="match status" value="1"/>
</dbReference>
<sequence length="176" mass="19524">MLKCFRICSNLFQIHEGVCGFGGGSLVNAGVLLPTPIRTRRDPRWPKDWNKDWEHFERLASSMLGAQVVPAESTNAQIEDYKPDPIKLSINFGRKEEEEEGHNLVGSKKLESCLACGNCLSGCPYTAKNSADKNYLALAVEDNFAGTNEHKVLNASNSYMHREKSEMLKGTVIHPG</sequence>
<dbReference type="PANTHER" id="PTHR47470:SF1">
    <property type="entry name" value="FAD-DEPENDENT OXIDOREDUCTASE 2 FAD BINDING DOMAIN-CONTAINING PROTEIN"/>
    <property type="match status" value="1"/>
</dbReference>
<keyword evidence="7" id="KW-1185">Reference proteome</keyword>
<evidence type="ECO:0000313" key="7">
    <source>
        <dbReference type="Proteomes" id="UP000775213"/>
    </source>
</evidence>
<dbReference type="InterPro" id="IPR036188">
    <property type="entry name" value="FAD/NAD-bd_sf"/>
</dbReference>
<dbReference type="Pfam" id="PF00732">
    <property type="entry name" value="GMC_oxred_N"/>
    <property type="match status" value="1"/>
</dbReference>
<evidence type="ECO:0000259" key="5">
    <source>
        <dbReference type="PROSITE" id="PS51379"/>
    </source>
</evidence>
<accession>A0AAV7HJW0</accession>
<keyword evidence="3" id="KW-0274">FAD</keyword>
<organism evidence="6 7">
    <name type="scientific">Dendrobium chrysotoxum</name>
    <name type="common">Orchid</name>
    <dbReference type="NCBI Taxonomy" id="161865"/>
    <lineage>
        <taxon>Eukaryota</taxon>
        <taxon>Viridiplantae</taxon>
        <taxon>Streptophyta</taxon>
        <taxon>Embryophyta</taxon>
        <taxon>Tracheophyta</taxon>
        <taxon>Spermatophyta</taxon>
        <taxon>Magnoliopsida</taxon>
        <taxon>Liliopsida</taxon>
        <taxon>Asparagales</taxon>
        <taxon>Orchidaceae</taxon>
        <taxon>Epidendroideae</taxon>
        <taxon>Malaxideae</taxon>
        <taxon>Dendrobiinae</taxon>
        <taxon>Dendrobium</taxon>
    </lineage>
</organism>
<protein>
    <recommendedName>
        <fullName evidence="5">4Fe-4S ferredoxin-type domain-containing protein</fullName>
    </recommendedName>
</protein>
<evidence type="ECO:0000256" key="2">
    <source>
        <dbReference type="ARBA" id="ARBA00022630"/>
    </source>
</evidence>
<dbReference type="PROSITE" id="PS00198">
    <property type="entry name" value="4FE4S_FER_1"/>
    <property type="match status" value="1"/>
</dbReference>
<dbReference type="EMBL" id="JAGFBR010000003">
    <property type="protein sequence ID" value="KAH0469321.1"/>
    <property type="molecule type" value="Genomic_DNA"/>
</dbReference>
<dbReference type="AlphaFoldDB" id="A0AAV7HJW0"/>
<reference evidence="6 7" key="1">
    <citation type="journal article" date="2021" name="Hortic Res">
        <title>Chromosome-scale assembly of the Dendrobium chrysotoxum genome enhances the understanding of orchid evolution.</title>
        <authorList>
            <person name="Zhang Y."/>
            <person name="Zhang G.Q."/>
            <person name="Zhang D."/>
            <person name="Liu X.D."/>
            <person name="Xu X.Y."/>
            <person name="Sun W.H."/>
            <person name="Yu X."/>
            <person name="Zhu X."/>
            <person name="Wang Z.W."/>
            <person name="Zhao X."/>
            <person name="Zhong W.Y."/>
            <person name="Chen H."/>
            <person name="Yin W.L."/>
            <person name="Huang T."/>
            <person name="Niu S.C."/>
            <person name="Liu Z.J."/>
        </authorList>
    </citation>
    <scope>NUCLEOTIDE SEQUENCE [LARGE SCALE GENOMIC DNA]</scope>
    <source>
        <strain evidence="6">Lindl</strain>
    </source>
</reference>
<evidence type="ECO:0000256" key="3">
    <source>
        <dbReference type="ARBA" id="ARBA00022827"/>
    </source>
</evidence>
<dbReference type="Proteomes" id="UP000775213">
    <property type="component" value="Unassembled WGS sequence"/>
</dbReference>
<evidence type="ECO:0000313" key="6">
    <source>
        <dbReference type="EMBL" id="KAH0469321.1"/>
    </source>
</evidence>
<feature type="domain" description="4Fe-4S ferredoxin-type" evidence="5">
    <location>
        <begin position="104"/>
        <end position="133"/>
    </location>
</feature>
<dbReference type="Gene3D" id="3.50.50.60">
    <property type="entry name" value="FAD/NAD(P)-binding domain"/>
    <property type="match status" value="1"/>
</dbReference>
<proteinExistence type="predicted"/>
<evidence type="ECO:0000256" key="4">
    <source>
        <dbReference type="ARBA" id="ARBA00023002"/>
    </source>
</evidence>
<dbReference type="InterPro" id="IPR052542">
    <property type="entry name" value="Cholesterol_Oxidase"/>
</dbReference>
<dbReference type="Gene3D" id="3.30.410.10">
    <property type="entry name" value="Cholesterol Oxidase, domain 2"/>
    <property type="match status" value="1"/>
</dbReference>
<gene>
    <name evidence="6" type="ORF">IEQ34_002553</name>
</gene>
<comment type="caution">
    <text evidence="6">The sequence shown here is derived from an EMBL/GenBank/DDBJ whole genome shotgun (WGS) entry which is preliminary data.</text>
</comment>
<keyword evidence="2" id="KW-0285">Flavoprotein</keyword>
<dbReference type="InterPro" id="IPR000172">
    <property type="entry name" value="GMC_OxRdtase_N"/>
</dbReference>
<dbReference type="GO" id="GO:0050660">
    <property type="term" value="F:flavin adenine dinucleotide binding"/>
    <property type="evidence" value="ECO:0007669"/>
    <property type="project" value="InterPro"/>
</dbReference>
<dbReference type="GO" id="GO:0016614">
    <property type="term" value="F:oxidoreductase activity, acting on CH-OH group of donors"/>
    <property type="evidence" value="ECO:0007669"/>
    <property type="project" value="InterPro"/>
</dbReference>
<comment type="cofactor">
    <cofactor evidence="1">
        <name>FAD</name>
        <dbReference type="ChEBI" id="CHEBI:57692"/>
    </cofactor>
</comment>
<dbReference type="PANTHER" id="PTHR47470">
    <property type="entry name" value="CHOLESTEROL OXIDASE"/>
    <property type="match status" value="1"/>
</dbReference>
<dbReference type="InterPro" id="IPR017896">
    <property type="entry name" value="4Fe4S_Fe-S-bd"/>
</dbReference>
<evidence type="ECO:0000256" key="1">
    <source>
        <dbReference type="ARBA" id="ARBA00001974"/>
    </source>
</evidence>
<name>A0AAV7HJW0_DENCH</name>
<dbReference type="InterPro" id="IPR017900">
    <property type="entry name" value="4Fe4S_Fe_S_CS"/>
</dbReference>